<dbReference type="RefSeq" id="WP_224827939.1">
    <property type="nucleotide sequence ID" value="NZ_JAIVEF010000003.1"/>
</dbReference>
<dbReference type="Gene3D" id="1.25.10.10">
    <property type="entry name" value="Leucine-rich Repeat Variant"/>
    <property type="match status" value="2"/>
</dbReference>
<sequence length="364" mass="37771">MPLSPDEPEASVLCERAQREPESVAVAAVVDHLVFGDRATRRTALEAYETLVERRPGAVEDAATRLAEHLAADDWGARRRAALTVRALVEPAPEAVEGVVPELRALGDSRKPGREAAVDALAGLALERPEAAVPAVEVLAAICHEPVEPVEGGQRVGPARASGGGPLAPERERRDRVRVRAIAGLTRIAAVEPAAMEPVVAGVGDLLSDDHNLVRAAACEVFEAVATTFPDEVAAVADALAERAGSDPEQPVPWRAADALVALAAVRPARVGRAVAPVAADLSRFLDSREADRRRTGTTLAVAAAAVRPTAIEPAGALLEERLADEDDVRTHAATALALSGVGRARALRAVLAGGVDRSGGTDG</sequence>
<evidence type="ECO:0000313" key="3">
    <source>
        <dbReference type="Proteomes" id="UP001595925"/>
    </source>
</evidence>
<reference evidence="2 3" key="1">
    <citation type="journal article" date="2019" name="Int. J. Syst. Evol. Microbiol.">
        <title>The Global Catalogue of Microorganisms (GCM) 10K type strain sequencing project: providing services to taxonomists for standard genome sequencing and annotation.</title>
        <authorList>
            <consortium name="The Broad Institute Genomics Platform"/>
            <consortium name="The Broad Institute Genome Sequencing Center for Infectious Disease"/>
            <person name="Wu L."/>
            <person name="Ma J."/>
        </authorList>
    </citation>
    <scope>NUCLEOTIDE SEQUENCE [LARGE SCALE GENOMIC DNA]</scope>
    <source>
        <strain evidence="2 3">CGMCC 1.15824</strain>
    </source>
</reference>
<comment type="caution">
    <text evidence="2">The sequence shown here is derived from an EMBL/GenBank/DDBJ whole genome shotgun (WGS) entry which is preliminary data.</text>
</comment>
<dbReference type="SUPFAM" id="SSF48371">
    <property type="entry name" value="ARM repeat"/>
    <property type="match status" value="1"/>
</dbReference>
<protein>
    <submittedName>
        <fullName evidence="2">HEAT repeat domain-containing protein</fullName>
    </submittedName>
</protein>
<gene>
    <name evidence="2" type="ORF">ACFPFO_01410</name>
</gene>
<evidence type="ECO:0000256" key="1">
    <source>
        <dbReference type="SAM" id="MobiDB-lite"/>
    </source>
</evidence>
<dbReference type="InterPro" id="IPR011989">
    <property type="entry name" value="ARM-like"/>
</dbReference>
<organism evidence="2 3">
    <name type="scientific">Saliphagus infecundisoli</name>
    <dbReference type="NCBI Taxonomy" id="1849069"/>
    <lineage>
        <taxon>Archaea</taxon>
        <taxon>Methanobacteriati</taxon>
        <taxon>Methanobacteriota</taxon>
        <taxon>Stenosarchaea group</taxon>
        <taxon>Halobacteria</taxon>
        <taxon>Halobacteriales</taxon>
        <taxon>Natrialbaceae</taxon>
        <taxon>Saliphagus</taxon>
    </lineage>
</organism>
<dbReference type="Proteomes" id="UP001595925">
    <property type="component" value="Unassembled WGS sequence"/>
</dbReference>
<dbReference type="InterPro" id="IPR016024">
    <property type="entry name" value="ARM-type_fold"/>
</dbReference>
<feature type="region of interest" description="Disordered" evidence="1">
    <location>
        <begin position="152"/>
        <end position="172"/>
    </location>
</feature>
<dbReference type="EMBL" id="JBHSJG010000005">
    <property type="protein sequence ID" value="MFC4986453.1"/>
    <property type="molecule type" value="Genomic_DNA"/>
</dbReference>
<accession>A0ABD5Q9L6</accession>
<name>A0ABD5Q9L6_9EURY</name>
<keyword evidence="3" id="KW-1185">Reference proteome</keyword>
<proteinExistence type="predicted"/>
<evidence type="ECO:0000313" key="2">
    <source>
        <dbReference type="EMBL" id="MFC4986453.1"/>
    </source>
</evidence>
<dbReference type="AlphaFoldDB" id="A0ABD5Q9L6"/>